<accession>A0A1S1NDN0</accession>
<dbReference type="HAMAP" id="MF_01872">
    <property type="entry name" value="tRNA_methyltr_YfiC"/>
    <property type="match status" value="1"/>
</dbReference>
<evidence type="ECO:0000313" key="8">
    <source>
        <dbReference type="EMBL" id="OHU97668.1"/>
    </source>
</evidence>
<feature type="domain" description="Methyltransferase small" evidence="7">
    <location>
        <begin position="35"/>
        <end position="114"/>
    </location>
</feature>
<dbReference type="InterPro" id="IPR002052">
    <property type="entry name" value="DNA_methylase_N6_adenine_CS"/>
</dbReference>
<dbReference type="Pfam" id="PF05175">
    <property type="entry name" value="MTS"/>
    <property type="match status" value="1"/>
</dbReference>
<dbReference type="GO" id="GO:0008033">
    <property type="term" value="P:tRNA processing"/>
    <property type="evidence" value="ECO:0007669"/>
    <property type="project" value="UniProtKB-UniRule"/>
</dbReference>
<keyword evidence="3 6" id="KW-0808">Transferase</keyword>
<keyword evidence="1 6" id="KW-0963">Cytoplasm</keyword>
<dbReference type="InterPro" id="IPR029063">
    <property type="entry name" value="SAM-dependent_MTases_sf"/>
</dbReference>
<dbReference type="AlphaFoldDB" id="A0A1S1NDN0"/>
<dbReference type="PANTHER" id="PTHR47739">
    <property type="entry name" value="TRNA1(VAL) (ADENINE(37)-N6)-METHYLTRANSFERASE"/>
    <property type="match status" value="1"/>
</dbReference>
<evidence type="ECO:0000256" key="6">
    <source>
        <dbReference type="HAMAP-Rule" id="MF_01872"/>
    </source>
</evidence>
<comment type="subcellular location">
    <subcellularLocation>
        <location evidence="6">Cytoplasm</location>
    </subcellularLocation>
</comment>
<dbReference type="OrthoDB" id="5383291at2"/>
<evidence type="ECO:0000256" key="5">
    <source>
        <dbReference type="ARBA" id="ARBA00022694"/>
    </source>
</evidence>
<sequence length="233" mass="26186">MSGFAFKQFKIQQSNTAMKVSTDGIMLGAWVNLSNTKCLLDIGCGTGLLSLMCKQRQPLLNVDAVEIDSGAVTDARNNVQCSPWPDIRVHHSNIQSFECQQLFDLVICNPPYFNNSLKGPCSARNAARHTDSLTFEELIDAFMKVSHDLSRLAIILPCKEAELFQSIAYSSGLSLLRHCQVSSTSEKAPTRSMMEFHRLQQQTLYVESLCIYQEGKTYSTDFIELCKSFYLKM</sequence>
<protein>
    <recommendedName>
        <fullName evidence="6">tRNA1(Val) (adenine(37)-N6)-methyltransferase</fullName>
        <ecNumber evidence="6">2.1.1.223</ecNumber>
    </recommendedName>
    <alternativeName>
        <fullName evidence="6">tRNA m6A37 methyltransferase</fullName>
    </alternativeName>
</protein>
<dbReference type="GO" id="GO:0005737">
    <property type="term" value="C:cytoplasm"/>
    <property type="evidence" value="ECO:0007669"/>
    <property type="project" value="UniProtKB-SubCell"/>
</dbReference>
<keyword evidence="5 6" id="KW-0819">tRNA processing</keyword>
<evidence type="ECO:0000259" key="7">
    <source>
        <dbReference type="Pfam" id="PF05175"/>
    </source>
</evidence>
<dbReference type="EMBL" id="MNAN01000009">
    <property type="protein sequence ID" value="OHU97668.1"/>
    <property type="molecule type" value="Genomic_DNA"/>
</dbReference>
<dbReference type="InterPro" id="IPR050210">
    <property type="entry name" value="tRNA_Adenine-N(6)_MTase"/>
</dbReference>
<comment type="function">
    <text evidence="6">Specifically methylates the adenine in position 37 of tRNA(1)(Val) (anticodon cmo5UAC).</text>
</comment>
<dbReference type="CDD" id="cd02440">
    <property type="entry name" value="AdoMet_MTases"/>
    <property type="match status" value="1"/>
</dbReference>
<dbReference type="PROSITE" id="PS00092">
    <property type="entry name" value="N6_MTASE"/>
    <property type="match status" value="1"/>
</dbReference>
<keyword evidence="9" id="KW-1185">Reference proteome</keyword>
<dbReference type="Proteomes" id="UP000180253">
    <property type="component" value="Unassembled WGS sequence"/>
</dbReference>
<dbReference type="GO" id="GO:0032259">
    <property type="term" value="P:methylation"/>
    <property type="evidence" value="ECO:0007669"/>
    <property type="project" value="UniProtKB-KW"/>
</dbReference>
<dbReference type="SUPFAM" id="SSF53335">
    <property type="entry name" value="S-adenosyl-L-methionine-dependent methyltransferases"/>
    <property type="match status" value="1"/>
</dbReference>
<gene>
    <name evidence="8" type="ORF">BIW53_00840</name>
</gene>
<dbReference type="RefSeq" id="WP_070989728.1">
    <property type="nucleotide sequence ID" value="NZ_CBCSHD010000002.1"/>
</dbReference>
<keyword evidence="4 6" id="KW-0949">S-adenosyl-L-methionine</keyword>
<dbReference type="GO" id="GO:0016430">
    <property type="term" value="F:tRNA (adenine-N6)-methyltransferase activity"/>
    <property type="evidence" value="ECO:0007669"/>
    <property type="project" value="UniProtKB-UniRule"/>
</dbReference>
<reference evidence="8 9" key="1">
    <citation type="submission" date="2016-10" db="EMBL/GenBank/DDBJ databases">
        <title>Pseudoalteromonas amylolytica sp. nov., isolated from the surface seawater.</title>
        <authorList>
            <person name="Wu Y.-H."/>
            <person name="Cheng H."/>
            <person name="Jin X.-B."/>
            <person name="Wang C.-S."/>
            <person name="Xu X.-W."/>
        </authorList>
    </citation>
    <scope>NUCLEOTIDE SEQUENCE [LARGE SCALE GENOMIC DNA]</scope>
    <source>
        <strain evidence="8 9">JCM 12483</strain>
    </source>
</reference>
<keyword evidence="2 6" id="KW-0489">Methyltransferase</keyword>
<dbReference type="GO" id="GO:0003676">
    <property type="term" value="F:nucleic acid binding"/>
    <property type="evidence" value="ECO:0007669"/>
    <property type="project" value="InterPro"/>
</dbReference>
<dbReference type="EC" id="2.1.1.223" evidence="6"/>
<comment type="caution">
    <text evidence="8">The sequence shown here is derived from an EMBL/GenBank/DDBJ whole genome shotgun (WGS) entry which is preliminary data.</text>
</comment>
<dbReference type="InterPro" id="IPR022882">
    <property type="entry name" value="tRNA_adenine-N6_MeTrfase"/>
</dbReference>
<proteinExistence type="inferred from homology"/>
<comment type="catalytic activity">
    <reaction evidence="6">
        <text>adenosine(37) in tRNA1(Val) + S-adenosyl-L-methionine = N(6)-methyladenosine(37) in tRNA1(Val) + S-adenosyl-L-homocysteine + H(+)</text>
        <dbReference type="Rhea" id="RHEA:43160"/>
        <dbReference type="Rhea" id="RHEA-COMP:10369"/>
        <dbReference type="Rhea" id="RHEA-COMP:10370"/>
        <dbReference type="ChEBI" id="CHEBI:15378"/>
        <dbReference type="ChEBI" id="CHEBI:57856"/>
        <dbReference type="ChEBI" id="CHEBI:59789"/>
        <dbReference type="ChEBI" id="CHEBI:74411"/>
        <dbReference type="ChEBI" id="CHEBI:74449"/>
        <dbReference type="EC" id="2.1.1.223"/>
    </reaction>
</comment>
<evidence type="ECO:0000256" key="3">
    <source>
        <dbReference type="ARBA" id="ARBA00022679"/>
    </source>
</evidence>
<dbReference type="InterPro" id="IPR007848">
    <property type="entry name" value="Small_mtfrase_dom"/>
</dbReference>
<evidence type="ECO:0000256" key="2">
    <source>
        <dbReference type="ARBA" id="ARBA00022603"/>
    </source>
</evidence>
<name>A0A1S1NDN0_9GAMM</name>
<comment type="similarity">
    <text evidence="6">Belongs to the methyltransferase superfamily. tRNA (adenine-N(6)-)-methyltransferase family.</text>
</comment>
<evidence type="ECO:0000256" key="4">
    <source>
        <dbReference type="ARBA" id="ARBA00022691"/>
    </source>
</evidence>
<dbReference type="PANTHER" id="PTHR47739:SF1">
    <property type="entry name" value="TRNA1(VAL) (ADENINE(37)-N6)-METHYLTRANSFERASE"/>
    <property type="match status" value="1"/>
</dbReference>
<evidence type="ECO:0000313" key="9">
    <source>
        <dbReference type="Proteomes" id="UP000180253"/>
    </source>
</evidence>
<organism evidence="8 9">
    <name type="scientific">Pseudoalteromonas byunsanensis</name>
    <dbReference type="NCBI Taxonomy" id="327939"/>
    <lineage>
        <taxon>Bacteria</taxon>
        <taxon>Pseudomonadati</taxon>
        <taxon>Pseudomonadota</taxon>
        <taxon>Gammaproteobacteria</taxon>
        <taxon>Alteromonadales</taxon>
        <taxon>Pseudoalteromonadaceae</taxon>
        <taxon>Pseudoalteromonas</taxon>
    </lineage>
</organism>
<evidence type="ECO:0000256" key="1">
    <source>
        <dbReference type="ARBA" id="ARBA00022490"/>
    </source>
</evidence>
<dbReference type="Gene3D" id="3.40.50.150">
    <property type="entry name" value="Vaccinia Virus protein VP39"/>
    <property type="match status" value="1"/>
</dbReference>
<dbReference type="STRING" id="327939.BIW53_00840"/>